<dbReference type="Gene3D" id="3.90.180.10">
    <property type="entry name" value="Medium-chain alcohol dehydrogenases, catalytic domain"/>
    <property type="match status" value="1"/>
</dbReference>
<evidence type="ECO:0000256" key="4">
    <source>
        <dbReference type="RuleBase" id="RU361277"/>
    </source>
</evidence>
<keyword evidence="7" id="KW-1185">Reference proteome</keyword>
<accession>A0A062UMU3</accession>
<dbReference type="SUPFAM" id="SSF51735">
    <property type="entry name" value="NAD(P)-binding Rossmann-fold domains"/>
    <property type="match status" value="1"/>
</dbReference>
<name>A0A062UMU3_9PROT</name>
<dbReference type="InterPro" id="IPR002328">
    <property type="entry name" value="ADH_Zn_CS"/>
</dbReference>
<keyword evidence="1 4" id="KW-0479">Metal-binding</keyword>
<dbReference type="PATRIC" id="fig|1280947.3.peg.2101"/>
<sequence>MRGLVFHGVGQPLQLETLDDPTPSAGEVVIKVGRCGICGTDLHRTEDNIWTARPPVVLGHEFAGEIVAVGKDVTGLQAGMRVTALPYIGCGKCRACLAGSPHHCPSNLNAGTEALNGGFAEYVKVGAGSCVPLPAALSIADGALVEPLAVGLHGVKRGKVQPGDRVLVIGAGPIGLAAAYWARLAGASHVAVSAPSNRRQAIAEGMGATSFIVAQDDATLAHAAAEALGGAPDVVLECVGLPGMIQRSLACVKTGGRVVVLGVCIHQDHFHPLTGLAREADIHFSVVYDVAEFQTCVDALDAGHISPRSMITDSVGLLEAPAAFEALRQRTHQCKVMIDPWADNGQSLQG</sequence>
<dbReference type="EMBL" id="AWFG01000030">
    <property type="protein sequence ID" value="KCZ57450.1"/>
    <property type="molecule type" value="Genomic_DNA"/>
</dbReference>
<comment type="similarity">
    <text evidence="4">Belongs to the zinc-containing alcohol dehydrogenase family.</text>
</comment>
<evidence type="ECO:0000259" key="5">
    <source>
        <dbReference type="SMART" id="SM00829"/>
    </source>
</evidence>
<dbReference type="GO" id="GO:0008270">
    <property type="term" value="F:zinc ion binding"/>
    <property type="evidence" value="ECO:0007669"/>
    <property type="project" value="InterPro"/>
</dbReference>
<dbReference type="SMART" id="SM00829">
    <property type="entry name" value="PKS_ER"/>
    <property type="match status" value="1"/>
</dbReference>
<dbReference type="STRING" id="1280947.HY30_04585"/>
<comment type="cofactor">
    <cofactor evidence="4">
        <name>Zn(2+)</name>
        <dbReference type="ChEBI" id="CHEBI:29105"/>
    </cofactor>
</comment>
<keyword evidence="2 4" id="KW-0862">Zinc</keyword>
<dbReference type="Pfam" id="PF08240">
    <property type="entry name" value="ADH_N"/>
    <property type="match status" value="1"/>
</dbReference>
<reference evidence="6 7" key="1">
    <citation type="journal article" date="2014" name="Antonie Van Leeuwenhoek">
        <title>Hyphomonas beringensis sp. nov. and Hyphomonas chukchiensis sp. nov., isolated from surface seawater of the Bering Sea and Chukchi Sea.</title>
        <authorList>
            <person name="Li C."/>
            <person name="Lai Q."/>
            <person name="Li G."/>
            <person name="Dong C."/>
            <person name="Wang J."/>
            <person name="Liao Y."/>
            <person name="Shao Z."/>
        </authorList>
    </citation>
    <scope>NUCLEOTIDE SEQUENCE [LARGE SCALE GENOMIC DNA]</scope>
    <source>
        <strain evidence="6 7">BH-BN04-4</strain>
    </source>
</reference>
<dbReference type="PANTHER" id="PTHR43401">
    <property type="entry name" value="L-THREONINE 3-DEHYDROGENASE"/>
    <property type="match status" value="1"/>
</dbReference>
<dbReference type="GO" id="GO:0016616">
    <property type="term" value="F:oxidoreductase activity, acting on the CH-OH group of donors, NAD or NADP as acceptor"/>
    <property type="evidence" value="ECO:0007669"/>
    <property type="project" value="UniProtKB-ARBA"/>
</dbReference>
<organism evidence="6 7">
    <name type="scientific">Hyphomonas chukchiensis</name>
    <dbReference type="NCBI Taxonomy" id="1280947"/>
    <lineage>
        <taxon>Bacteria</taxon>
        <taxon>Pseudomonadati</taxon>
        <taxon>Pseudomonadota</taxon>
        <taxon>Alphaproteobacteria</taxon>
        <taxon>Hyphomonadales</taxon>
        <taxon>Hyphomonadaceae</taxon>
        <taxon>Hyphomonas</taxon>
    </lineage>
</organism>
<dbReference type="Gene3D" id="3.40.50.720">
    <property type="entry name" value="NAD(P)-binding Rossmann-like Domain"/>
    <property type="match status" value="1"/>
</dbReference>
<feature type="domain" description="Enoyl reductase (ER)" evidence="5">
    <location>
        <begin position="8"/>
        <end position="338"/>
    </location>
</feature>
<evidence type="ECO:0000256" key="2">
    <source>
        <dbReference type="ARBA" id="ARBA00022833"/>
    </source>
</evidence>
<dbReference type="eggNOG" id="COG1063">
    <property type="taxonomic scope" value="Bacteria"/>
</dbReference>
<dbReference type="InterPro" id="IPR036291">
    <property type="entry name" value="NAD(P)-bd_dom_sf"/>
</dbReference>
<protein>
    <recommendedName>
        <fullName evidence="5">Enoyl reductase (ER) domain-containing protein</fullName>
    </recommendedName>
</protein>
<dbReference type="InterPro" id="IPR020843">
    <property type="entry name" value="ER"/>
</dbReference>
<dbReference type="OrthoDB" id="9809185at2"/>
<dbReference type="Proteomes" id="UP000027190">
    <property type="component" value="Unassembled WGS sequence"/>
</dbReference>
<evidence type="ECO:0000256" key="3">
    <source>
        <dbReference type="ARBA" id="ARBA00023002"/>
    </source>
</evidence>
<proteinExistence type="inferred from homology"/>
<dbReference type="InterPro" id="IPR013149">
    <property type="entry name" value="ADH-like_C"/>
</dbReference>
<dbReference type="PANTHER" id="PTHR43401:SF2">
    <property type="entry name" value="L-THREONINE 3-DEHYDROGENASE"/>
    <property type="match status" value="1"/>
</dbReference>
<evidence type="ECO:0000313" key="7">
    <source>
        <dbReference type="Proteomes" id="UP000027190"/>
    </source>
</evidence>
<dbReference type="Pfam" id="PF00107">
    <property type="entry name" value="ADH_zinc_N"/>
    <property type="match status" value="1"/>
</dbReference>
<dbReference type="RefSeq" id="WP_034740037.1">
    <property type="nucleotide sequence ID" value="NZ_AWFG01000030.1"/>
</dbReference>
<dbReference type="InterPro" id="IPR013154">
    <property type="entry name" value="ADH-like_N"/>
</dbReference>
<dbReference type="AlphaFoldDB" id="A0A062UMU3"/>
<dbReference type="InterPro" id="IPR011032">
    <property type="entry name" value="GroES-like_sf"/>
</dbReference>
<evidence type="ECO:0000256" key="1">
    <source>
        <dbReference type="ARBA" id="ARBA00022723"/>
    </source>
</evidence>
<dbReference type="SUPFAM" id="SSF50129">
    <property type="entry name" value="GroES-like"/>
    <property type="match status" value="1"/>
</dbReference>
<gene>
    <name evidence="6" type="ORF">HY30_04585</name>
</gene>
<comment type="caution">
    <text evidence="6">The sequence shown here is derived from an EMBL/GenBank/DDBJ whole genome shotgun (WGS) entry which is preliminary data.</text>
</comment>
<dbReference type="PROSITE" id="PS00059">
    <property type="entry name" value="ADH_ZINC"/>
    <property type="match status" value="1"/>
</dbReference>
<dbReference type="InterPro" id="IPR050129">
    <property type="entry name" value="Zn_alcohol_dh"/>
</dbReference>
<keyword evidence="3" id="KW-0560">Oxidoreductase</keyword>
<evidence type="ECO:0000313" key="6">
    <source>
        <dbReference type="EMBL" id="KCZ57450.1"/>
    </source>
</evidence>